<protein>
    <submittedName>
        <fullName evidence="1">Uncharacterized protein</fullName>
    </submittedName>
</protein>
<reference evidence="1 2" key="1">
    <citation type="submission" date="2015-07" db="EMBL/GenBank/DDBJ databases">
        <authorList>
            <consortium name="Pathogen Informatics"/>
        </authorList>
    </citation>
    <scope>NUCLEOTIDE SEQUENCE [LARGE SCALE GENOMIC DNA]</scope>
    <source>
        <strain evidence="1 2">A316</strain>
    </source>
</reference>
<evidence type="ECO:0000313" key="2">
    <source>
        <dbReference type="Proteomes" id="UP000041770"/>
    </source>
</evidence>
<gene>
    <name evidence="1" type="ORF">ERS013200_03960</name>
</gene>
<accession>A0A656ATM6</accession>
<sequence length="64" mass="7490">MSRQTENHKAFIKQFDLVAIFHRMSESWDGLLCWAYHMDFGELMHKLSNAANMVVMVMGDQHGF</sequence>
<proteinExistence type="predicted"/>
<dbReference type="AlphaFoldDB" id="A0A656ATM6"/>
<dbReference type="Proteomes" id="UP000041770">
    <property type="component" value="Unassembled WGS sequence"/>
</dbReference>
<dbReference type="EMBL" id="CWQY01000054">
    <property type="protein sequence ID" value="CSD35164.1"/>
    <property type="molecule type" value="Genomic_DNA"/>
</dbReference>
<organism evidence="1 2">
    <name type="scientific">Vibrio cholerae</name>
    <dbReference type="NCBI Taxonomy" id="666"/>
    <lineage>
        <taxon>Bacteria</taxon>
        <taxon>Pseudomonadati</taxon>
        <taxon>Pseudomonadota</taxon>
        <taxon>Gammaproteobacteria</taxon>
        <taxon>Vibrionales</taxon>
        <taxon>Vibrionaceae</taxon>
        <taxon>Vibrio</taxon>
    </lineage>
</organism>
<evidence type="ECO:0000313" key="1">
    <source>
        <dbReference type="EMBL" id="CSD35164.1"/>
    </source>
</evidence>
<name>A0A656ATM6_VIBCL</name>